<protein>
    <submittedName>
        <fullName evidence="2">Uncharacterized protein</fullName>
    </submittedName>
</protein>
<gene>
    <name evidence="2" type="ORF">PCON_03514</name>
</gene>
<evidence type="ECO:0000256" key="1">
    <source>
        <dbReference type="SAM" id="Phobius"/>
    </source>
</evidence>
<sequence length="110" mass="12347">MQMIMFSYPCRFLIFWEIPKVQKPRNPQVSQLASLGYTPTLPYLQYTSNSKKVDTSIRVQTHGLRHGYIPIITTLSVVFLFPALGSSLTSRPSGIPIKPSSSHSSYVVLC</sequence>
<keyword evidence="1" id="KW-1133">Transmembrane helix</keyword>
<dbReference type="EMBL" id="HF936514">
    <property type="protein sequence ID" value="CCX16769.1"/>
    <property type="molecule type" value="Genomic_DNA"/>
</dbReference>
<proteinExistence type="predicted"/>
<feature type="transmembrane region" description="Helical" evidence="1">
    <location>
        <begin position="67"/>
        <end position="84"/>
    </location>
</feature>
<keyword evidence="1" id="KW-0812">Transmembrane</keyword>
<evidence type="ECO:0000313" key="2">
    <source>
        <dbReference type="EMBL" id="CCX16769.1"/>
    </source>
</evidence>
<keyword evidence="3" id="KW-1185">Reference proteome</keyword>
<evidence type="ECO:0000313" key="3">
    <source>
        <dbReference type="Proteomes" id="UP000018144"/>
    </source>
</evidence>
<dbReference type="Proteomes" id="UP000018144">
    <property type="component" value="Unassembled WGS sequence"/>
</dbReference>
<keyword evidence="1" id="KW-0472">Membrane</keyword>
<accession>U4LCX0</accession>
<reference evidence="2 3" key="1">
    <citation type="journal article" date="2013" name="PLoS Genet.">
        <title>The genome and development-dependent transcriptomes of Pyronema confluens: a window into fungal evolution.</title>
        <authorList>
            <person name="Traeger S."/>
            <person name="Altegoer F."/>
            <person name="Freitag M."/>
            <person name="Gabaldon T."/>
            <person name="Kempken F."/>
            <person name="Kumar A."/>
            <person name="Marcet-Houben M."/>
            <person name="Poggeler S."/>
            <person name="Stajich J.E."/>
            <person name="Nowrousian M."/>
        </authorList>
    </citation>
    <scope>NUCLEOTIDE SEQUENCE [LARGE SCALE GENOMIC DNA]</scope>
    <source>
        <strain evidence="3">CBS 100304</strain>
        <tissue evidence="2">Vegetative mycelium</tissue>
    </source>
</reference>
<name>U4LCX0_PYROM</name>
<organism evidence="2 3">
    <name type="scientific">Pyronema omphalodes (strain CBS 100304)</name>
    <name type="common">Pyronema confluens</name>
    <dbReference type="NCBI Taxonomy" id="1076935"/>
    <lineage>
        <taxon>Eukaryota</taxon>
        <taxon>Fungi</taxon>
        <taxon>Dikarya</taxon>
        <taxon>Ascomycota</taxon>
        <taxon>Pezizomycotina</taxon>
        <taxon>Pezizomycetes</taxon>
        <taxon>Pezizales</taxon>
        <taxon>Pyronemataceae</taxon>
        <taxon>Pyronema</taxon>
    </lineage>
</organism>
<dbReference type="AlphaFoldDB" id="U4LCX0"/>